<comment type="similarity">
    <text evidence="1">Belongs to the UPF0587 family.</text>
</comment>
<comment type="caution">
    <text evidence="4">The sequence shown here is derived from an EMBL/GenBank/DDBJ whole genome shotgun (WGS) entry which is preliminary data.</text>
</comment>
<dbReference type="GO" id="GO:0008270">
    <property type="term" value="F:zinc ion binding"/>
    <property type="evidence" value="ECO:0007669"/>
    <property type="project" value="TreeGrafter"/>
</dbReference>
<dbReference type="Pfam" id="PF05907">
    <property type="entry name" value="CXXC_Zn-b_euk"/>
    <property type="match status" value="1"/>
</dbReference>
<dbReference type="Proteomes" id="UP001153076">
    <property type="component" value="Unassembled WGS sequence"/>
</dbReference>
<accession>A0A9Q1KSZ7</accession>
<dbReference type="PANTHER" id="PTHR12857">
    <property type="entry name" value="CXXC MOTIF CONTAINING ZINC BINDING PROTEIN"/>
    <property type="match status" value="1"/>
</dbReference>
<gene>
    <name evidence="4" type="ORF">Cgig2_011488</name>
</gene>
<dbReference type="InterPro" id="IPR008584">
    <property type="entry name" value="CXXC_Zn-binding_euk"/>
</dbReference>
<name>A0A9Q1KSZ7_9CARY</name>
<evidence type="ECO:0000256" key="3">
    <source>
        <dbReference type="ARBA" id="ARBA00022833"/>
    </source>
</evidence>
<dbReference type="SUPFAM" id="SSF141678">
    <property type="entry name" value="MAL13P1.257-like"/>
    <property type="match status" value="1"/>
</dbReference>
<organism evidence="4 5">
    <name type="scientific">Carnegiea gigantea</name>
    <dbReference type="NCBI Taxonomy" id="171969"/>
    <lineage>
        <taxon>Eukaryota</taxon>
        <taxon>Viridiplantae</taxon>
        <taxon>Streptophyta</taxon>
        <taxon>Embryophyta</taxon>
        <taxon>Tracheophyta</taxon>
        <taxon>Spermatophyta</taxon>
        <taxon>Magnoliopsida</taxon>
        <taxon>eudicotyledons</taxon>
        <taxon>Gunneridae</taxon>
        <taxon>Pentapetalae</taxon>
        <taxon>Caryophyllales</taxon>
        <taxon>Cactineae</taxon>
        <taxon>Cactaceae</taxon>
        <taxon>Cactoideae</taxon>
        <taxon>Echinocereeae</taxon>
        <taxon>Carnegiea</taxon>
    </lineage>
</organism>
<sequence>MVNYMLKITAEVENVKSLQPMGGCDDPNFTFYFKLRCENCGEMTPKETAVSLEEEVPLPKSRGHAHLLQKSSGPNVVWVVYYGVNHAWILPLPVPAAGVVVHCRSGRTEIITNWAWPSGFWCAGGLRVELKEESVCVCEYACISTRLEVVVSRINTFSLICGRRACITRKQSIWRPNFTEAALTATPITLTHPVSSIPEAVATRVNLSADRSRCPHTKLCNNPLLSSVHLHMLG</sequence>
<evidence type="ECO:0000256" key="1">
    <source>
        <dbReference type="ARBA" id="ARBA00007818"/>
    </source>
</evidence>
<keyword evidence="5" id="KW-1185">Reference proteome</keyword>
<keyword evidence="2" id="KW-0479">Metal-binding</keyword>
<keyword evidence="3" id="KW-0862">Zinc</keyword>
<evidence type="ECO:0000256" key="2">
    <source>
        <dbReference type="ARBA" id="ARBA00022723"/>
    </source>
</evidence>
<reference evidence="4" key="1">
    <citation type="submission" date="2022-04" db="EMBL/GenBank/DDBJ databases">
        <title>Carnegiea gigantea Genome sequencing and assembly v2.</title>
        <authorList>
            <person name="Copetti D."/>
            <person name="Sanderson M.J."/>
            <person name="Burquez A."/>
            <person name="Wojciechowski M.F."/>
        </authorList>
    </citation>
    <scope>NUCLEOTIDE SEQUENCE</scope>
    <source>
        <strain evidence="4">SGP5-SGP5p</strain>
        <tissue evidence="4">Aerial part</tissue>
    </source>
</reference>
<dbReference type="AlphaFoldDB" id="A0A9Q1KSZ7"/>
<dbReference type="PANTHER" id="PTHR12857:SF0">
    <property type="entry name" value="CXXC MOTIF CONTAINING ZINC BINDING PROTEIN"/>
    <property type="match status" value="1"/>
</dbReference>
<evidence type="ECO:0000313" key="4">
    <source>
        <dbReference type="EMBL" id="KAJ8448867.1"/>
    </source>
</evidence>
<protein>
    <submittedName>
        <fullName evidence="4">Uncharacterized protein</fullName>
    </submittedName>
</protein>
<dbReference type="OrthoDB" id="10248838at2759"/>
<proteinExistence type="inferred from homology"/>
<dbReference type="EMBL" id="JAKOGI010000027">
    <property type="protein sequence ID" value="KAJ8448867.1"/>
    <property type="molecule type" value="Genomic_DNA"/>
</dbReference>
<evidence type="ECO:0000313" key="5">
    <source>
        <dbReference type="Proteomes" id="UP001153076"/>
    </source>
</evidence>